<dbReference type="Proteomes" id="UP000001259">
    <property type="component" value="Chromosome"/>
</dbReference>
<dbReference type="EMBL" id="CR954253">
    <property type="protein sequence ID" value="CAI97158.1"/>
    <property type="molecule type" value="Genomic_DNA"/>
</dbReference>
<evidence type="ECO:0000313" key="13">
    <source>
        <dbReference type="EMBL" id="CAI97158.1"/>
    </source>
</evidence>
<comment type="catalytic activity">
    <reaction evidence="8 9">
        <text>5-phospho-alpha-D-ribose 1-diphosphate + nicotinate + ATP + H2O = nicotinate beta-D-ribonucleotide + ADP + phosphate + diphosphate</text>
        <dbReference type="Rhea" id="RHEA:36163"/>
        <dbReference type="ChEBI" id="CHEBI:15377"/>
        <dbReference type="ChEBI" id="CHEBI:30616"/>
        <dbReference type="ChEBI" id="CHEBI:32544"/>
        <dbReference type="ChEBI" id="CHEBI:33019"/>
        <dbReference type="ChEBI" id="CHEBI:43474"/>
        <dbReference type="ChEBI" id="CHEBI:57502"/>
        <dbReference type="ChEBI" id="CHEBI:58017"/>
        <dbReference type="ChEBI" id="CHEBI:456216"/>
        <dbReference type="EC" id="6.3.4.21"/>
    </reaction>
</comment>
<name>Q1GBT2_LACDA</name>
<dbReference type="InterPro" id="IPR036068">
    <property type="entry name" value="Nicotinate_pribotase-like_C"/>
</dbReference>
<keyword evidence="13" id="KW-0328">Glycosyltransferase</keyword>
<sequence>MVSVQFILAIGEVFIFTFNSYIFEKADFYTMSLSHALITDLYEFSMANGYFETLPRDTEAVFDVFYRTVPDNGSFVVSAGLEQVVEQLRGFHYTKEDIDYLKSLKLFSAEFISYLETMTFDCVVYAIPEGTPVFPRVPILTVKGPLIQCQLLETFVLNLINHQSLIATKSRRINLAAAGRPVMEFGARRAQGPDASVLGARAAVIGGCGSTSNVLSAAKYNIPVAGTMAHAWVQSYPTELEAFEKWAEIYPDNALLLVDTYDVLTSGVPNAIKVFKELRAKGHKKFGIRIDSGDIAKLSRKARKMMDDAGFPEATITASNALNENVIDSLLQEGAPLDSFGVGEQLITSSSSPVLSGVFKLAALKIGDGEWQPKIKLSNSKEKVTLPGEKKAYRLYHKGTKNAFADVIALADESLPEEFVGINMDPMMTETEANLKDFDAVLLTQVVVGPKAKSIETDTFKIQKHMYEKLAELPEETQRLLNPDRYPVYLTPALADLQAKMIKDHKL</sequence>
<evidence type="ECO:0000256" key="5">
    <source>
        <dbReference type="ARBA" id="ARBA00022598"/>
    </source>
</evidence>
<gene>
    <name evidence="13" type="primary">pncB</name>
    <name evidence="13" type="ordered locus">Ldb0319</name>
</gene>
<protein>
    <recommendedName>
        <fullName evidence="3 9">Nicotinate phosphoribosyltransferase</fullName>
        <ecNumber evidence="3 9">6.3.4.21</ecNumber>
    </recommendedName>
</protein>
<dbReference type="GO" id="GO:0005829">
    <property type="term" value="C:cytosol"/>
    <property type="evidence" value="ECO:0007669"/>
    <property type="project" value="TreeGrafter"/>
</dbReference>
<dbReference type="PIRSF" id="PIRSF000484">
    <property type="entry name" value="NAPRT"/>
    <property type="match status" value="1"/>
</dbReference>
<dbReference type="GO" id="GO:0047280">
    <property type="term" value="F:nicotinamide phosphoribosyltransferase activity"/>
    <property type="evidence" value="ECO:0007669"/>
    <property type="project" value="UniProtKB-ARBA"/>
</dbReference>
<keyword evidence="6 9" id="KW-0662">Pyridine nucleotide biosynthesis</keyword>
<dbReference type="EC" id="6.3.4.21" evidence="3 9"/>
<dbReference type="eggNOG" id="COG1488">
    <property type="taxonomic scope" value="Bacteria"/>
</dbReference>
<comment type="similarity">
    <text evidence="2 9">Belongs to the NAPRTase family.</text>
</comment>
<dbReference type="SUPFAM" id="SSF51690">
    <property type="entry name" value="Nicotinate/Quinolinate PRTase C-terminal domain-like"/>
    <property type="match status" value="1"/>
</dbReference>
<dbReference type="Pfam" id="PF04095">
    <property type="entry name" value="NAPRTase"/>
    <property type="match status" value="1"/>
</dbReference>
<dbReference type="Gene3D" id="3.20.20.70">
    <property type="entry name" value="Aldolase class I"/>
    <property type="match status" value="1"/>
</dbReference>
<dbReference type="PANTHER" id="PTHR11098:SF1">
    <property type="entry name" value="NICOTINATE PHOSPHORIBOSYLTRANSFERASE"/>
    <property type="match status" value="1"/>
</dbReference>
<dbReference type="Pfam" id="PF17956">
    <property type="entry name" value="NAPRTase_C"/>
    <property type="match status" value="1"/>
</dbReference>
<keyword evidence="7 9" id="KW-0808">Transferase</keyword>
<dbReference type="KEGG" id="ldb:Ldb0319"/>
<dbReference type="NCBIfam" id="NF009131">
    <property type="entry name" value="PRK12484.1"/>
    <property type="match status" value="1"/>
</dbReference>
<evidence type="ECO:0000256" key="2">
    <source>
        <dbReference type="ARBA" id="ARBA00010897"/>
    </source>
</evidence>
<proteinExistence type="inferred from homology"/>
<keyword evidence="14" id="KW-1185">Reference proteome</keyword>
<evidence type="ECO:0000256" key="1">
    <source>
        <dbReference type="ARBA" id="ARBA00004952"/>
    </source>
</evidence>
<evidence type="ECO:0000259" key="11">
    <source>
        <dbReference type="Pfam" id="PF17767"/>
    </source>
</evidence>
<evidence type="ECO:0000256" key="8">
    <source>
        <dbReference type="ARBA" id="ARBA00048668"/>
    </source>
</evidence>
<evidence type="ECO:0000256" key="9">
    <source>
        <dbReference type="RuleBase" id="RU365100"/>
    </source>
</evidence>
<keyword evidence="5 9" id="KW-0436">Ligase</keyword>
<dbReference type="InterPro" id="IPR013785">
    <property type="entry name" value="Aldolase_TIM"/>
</dbReference>
<dbReference type="Gene3D" id="3.20.140.10">
    <property type="entry name" value="nicotinate phosphoribosyltransferase"/>
    <property type="match status" value="1"/>
</dbReference>
<comment type="PTM">
    <text evidence="9">Transiently phosphorylated on a His residue during the reaction cycle. Phosphorylation strongly increases the affinity for substrates and increases the rate of nicotinate D-ribonucleotide production. Dephosphorylation regenerates the low-affinity form of the enzyme, leading to product release.</text>
</comment>
<dbReference type="FunFam" id="3.20.20.70:FF:000076">
    <property type="entry name" value="Nicotinate phosphoribosyltransferase"/>
    <property type="match status" value="1"/>
</dbReference>
<dbReference type="STRING" id="390333.Ldb0319"/>
<dbReference type="InterPro" id="IPR041619">
    <property type="entry name" value="NAPRTase_C"/>
</dbReference>
<evidence type="ECO:0000256" key="7">
    <source>
        <dbReference type="ARBA" id="ARBA00022679"/>
    </source>
</evidence>
<dbReference type="UniPathway" id="UPA00253">
    <property type="reaction ID" value="UER00457"/>
</dbReference>
<feature type="domain" description="Nicotinate/nicotinamide phosphoribosyltransferase" evidence="10">
    <location>
        <begin position="182"/>
        <end position="368"/>
    </location>
</feature>
<dbReference type="PANTHER" id="PTHR11098">
    <property type="entry name" value="NICOTINATE PHOSPHORIBOSYLTRANSFERASE"/>
    <property type="match status" value="1"/>
</dbReference>
<dbReference type="InterPro" id="IPR006405">
    <property type="entry name" value="Nic_PRibTrfase_pncB"/>
</dbReference>
<evidence type="ECO:0000313" key="14">
    <source>
        <dbReference type="Proteomes" id="UP000001259"/>
    </source>
</evidence>
<dbReference type="SUPFAM" id="SSF54675">
    <property type="entry name" value="Nicotinate/Quinolinate PRTase N-terminal domain-like"/>
    <property type="match status" value="1"/>
</dbReference>
<evidence type="ECO:0000259" key="10">
    <source>
        <dbReference type="Pfam" id="PF04095"/>
    </source>
</evidence>
<dbReference type="Pfam" id="PF17767">
    <property type="entry name" value="NAPRTase_N"/>
    <property type="match status" value="1"/>
</dbReference>
<dbReference type="AlphaFoldDB" id="Q1GBT2"/>
<evidence type="ECO:0000256" key="6">
    <source>
        <dbReference type="ARBA" id="ARBA00022642"/>
    </source>
</evidence>
<dbReference type="NCBIfam" id="NF006695">
    <property type="entry name" value="PRK09243.1-2"/>
    <property type="match status" value="1"/>
</dbReference>
<evidence type="ECO:0000259" key="12">
    <source>
        <dbReference type="Pfam" id="PF17956"/>
    </source>
</evidence>
<feature type="domain" description="Nicotinate phosphoribosyltransferase C-terminal" evidence="12">
    <location>
        <begin position="389"/>
        <end position="497"/>
    </location>
</feature>
<comment type="pathway">
    <text evidence="1 9">Cofactor biosynthesis; NAD(+) biosynthesis; nicotinate D-ribonucleotide from nicotinate: step 1/1.</text>
</comment>
<dbReference type="InterPro" id="IPR040727">
    <property type="entry name" value="NAPRTase_N"/>
</dbReference>
<dbReference type="PATRIC" id="fig|390333.13.peg.466"/>
<dbReference type="GO" id="GO:0004516">
    <property type="term" value="F:nicotinate phosphoribosyltransferase activity"/>
    <property type="evidence" value="ECO:0007669"/>
    <property type="project" value="UniProtKB-UniRule"/>
</dbReference>
<keyword evidence="4" id="KW-0597">Phosphoprotein</keyword>
<dbReference type="InterPro" id="IPR007229">
    <property type="entry name" value="Nic_PRibTrfase-Fam"/>
</dbReference>
<dbReference type="NCBIfam" id="TIGR01513">
    <property type="entry name" value="NAPRTase_put"/>
    <property type="match status" value="1"/>
</dbReference>
<dbReference type="HOGENOM" id="CLU_025154_2_1_9"/>
<dbReference type="CDD" id="cd01570">
    <property type="entry name" value="NAPRTase_A"/>
    <property type="match status" value="1"/>
</dbReference>
<dbReference type="GO" id="GO:0034355">
    <property type="term" value="P:NAD+ biosynthetic process via the salvage pathway"/>
    <property type="evidence" value="ECO:0007669"/>
    <property type="project" value="TreeGrafter"/>
</dbReference>
<accession>Q1GBT2</accession>
<dbReference type="InterPro" id="IPR041525">
    <property type="entry name" value="N/Namide_PRibTrfase"/>
</dbReference>
<reference evidence="13 14" key="1">
    <citation type="journal article" date="2006" name="Proc. Natl. Acad. Sci. U.S.A.">
        <title>The complete genome sequence of Lactobacillus bulgaricus reveals extensive and ongoing reductive evolution.</title>
        <authorList>
            <person name="van de Guchte M."/>
            <person name="Penaud S."/>
            <person name="Grimaldi C."/>
            <person name="Barbe V."/>
            <person name="Bryson K."/>
            <person name="Nicolas P."/>
            <person name="Robert C."/>
            <person name="Oztas S."/>
            <person name="Mangenot S."/>
            <person name="Couloux A."/>
            <person name="Loux V."/>
            <person name="Dervyn R."/>
            <person name="Bossy R."/>
            <person name="Bolotin A."/>
            <person name="Batto J.-M."/>
            <person name="Walunas T."/>
            <person name="Gibrat J.-F."/>
            <person name="Bessieres P."/>
            <person name="Weissenbach J."/>
            <person name="Ehrlich S.D."/>
            <person name="Maguin E."/>
        </authorList>
    </citation>
    <scope>NUCLEOTIDE SEQUENCE [LARGE SCALE GENOMIC DNA]</scope>
    <source>
        <strain evidence="14">ATCC 11842 / DSM 20081 / BCRC 10696 / JCM 1002 / NBRC 13953 / NCIMB 11778 / NCTC 12712 / WDCM 00102 / Lb 14</strain>
    </source>
</reference>
<feature type="domain" description="Nicotinate phosphoribosyltransferase N-terminal" evidence="11">
    <location>
        <begin position="37"/>
        <end position="161"/>
    </location>
</feature>
<evidence type="ECO:0000256" key="3">
    <source>
        <dbReference type="ARBA" id="ARBA00013236"/>
    </source>
</evidence>
<evidence type="ECO:0000256" key="4">
    <source>
        <dbReference type="ARBA" id="ARBA00022553"/>
    </source>
</evidence>
<comment type="function">
    <text evidence="9">Catalyzes the first step in the biosynthesis of NAD from nicotinic acid, the ATP-dependent synthesis of beta-nicotinate D-ribonucleotide from nicotinate and 5-phospho-D-ribose 1-phosphate.</text>
</comment>
<organism evidence="13 14">
    <name type="scientific">Lactobacillus delbrueckii subsp. bulgaricus (strain ATCC 11842 / DSM 20081 / BCRC 10696 / JCM 1002 / NBRC 13953 / NCIMB 11778 / NCTC 12712 / WDCM 00102 / Lb 14)</name>
    <dbReference type="NCBI Taxonomy" id="390333"/>
    <lineage>
        <taxon>Bacteria</taxon>
        <taxon>Bacillati</taxon>
        <taxon>Bacillota</taxon>
        <taxon>Bacilli</taxon>
        <taxon>Lactobacillales</taxon>
        <taxon>Lactobacillaceae</taxon>
        <taxon>Lactobacillus</taxon>
    </lineage>
</organism>